<dbReference type="InterPro" id="IPR002885">
    <property type="entry name" value="PPR_rpt"/>
</dbReference>
<dbReference type="PROSITE" id="PS51375">
    <property type="entry name" value="PPR"/>
    <property type="match status" value="2"/>
</dbReference>
<dbReference type="PANTHER" id="PTHR47926:SF465">
    <property type="entry name" value="PENTATRICOPEPTIDE REPEAT (PPR-LIKE) SUPERFAMILY PROTEIN"/>
    <property type="match status" value="1"/>
</dbReference>
<gene>
    <name evidence="3" type="ORF">L1049_017509</name>
</gene>
<evidence type="ECO:0000256" key="2">
    <source>
        <dbReference type="PROSITE-ProRule" id="PRU00708"/>
    </source>
</evidence>
<dbReference type="PANTHER" id="PTHR47926">
    <property type="entry name" value="PENTATRICOPEPTIDE REPEAT-CONTAINING PROTEIN"/>
    <property type="match status" value="1"/>
</dbReference>
<dbReference type="Pfam" id="PF13041">
    <property type="entry name" value="PPR_2"/>
    <property type="match status" value="2"/>
</dbReference>
<accession>A0AAP0S0X6</accession>
<evidence type="ECO:0008006" key="5">
    <source>
        <dbReference type="Google" id="ProtNLM"/>
    </source>
</evidence>
<dbReference type="NCBIfam" id="TIGR00756">
    <property type="entry name" value="PPR"/>
    <property type="match status" value="2"/>
</dbReference>
<dbReference type="FunFam" id="1.25.40.10:FF:001093">
    <property type="entry name" value="Pentatricopeptide repeat-containing protein At2g34400"/>
    <property type="match status" value="1"/>
</dbReference>
<keyword evidence="4" id="KW-1185">Reference proteome</keyword>
<comment type="caution">
    <text evidence="3">The sequence shown here is derived from an EMBL/GenBank/DDBJ whole genome shotgun (WGS) entry which is preliminary data.</text>
</comment>
<feature type="repeat" description="PPR" evidence="2">
    <location>
        <begin position="119"/>
        <end position="153"/>
    </location>
</feature>
<dbReference type="InterPro" id="IPR011990">
    <property type="entry name" value="TPR-like_helical_dom_sf"/>
</dbReference>
<dbReference type="AlphaFoldDB" id="A0AAP0S0X6"/>
<dbReference type="InterPro" id="IPR046960">
    <property type="entry name" value="PPR_At4g14850-like_plant"/>
</dbReference>
<reference evidence="3 4" key="1">
    <citation type="journal article" date="2024" name="Plant J.">
        <title>Genome sequences and population genomics reveal climatic adaptation and genomic divergence between two closely related sweetgum species.</title>
        <authorList>
            <person name="Xu W.Q."/>
            <person name="Ren C.Q."/>
            <person name="Zhang X.Y."/>
            <person name="Comes H.P."/>
            <person name="Liu X.H."/>
            <person name="Li Y.G."/>
            <person name="Kettle C.J."/>
            <person name="Jalonen R."/>
            <person name="Gaisberger H."/>
            <person name="Ma Y.Z."/>
            <person name="Qiu Y.X."/>
        </authorList>
    </citation>
    <scope>NUCLEOTIDE SEQUENCE [LARGE SCALE GENOMIC DNA]</scope>
    <source>
        <strain evidence="3">Hangzhou</strain>
    </source>
</reference>
<keyword evidence="1" id="KW-0677">Repeat</keyword>
<protein>
    <recommendedName>
        <fullName evidence="5">Pentatricopeptide repeat-containing protein</fullName>
    </recommendedName>
</protein>
<feature type="repeat" description="PPR" evidence="2">
    <location>
        <begin position="18"/>
        <end position="52"/>
    </location>
</feature>
<evidence type="ECO:0000313" key="4">
    <source>
        <dbReference type="Proteomes" id="UP001415857"/>
    </source>
</evidence>
<dbReference type="EMBL" id="JBBPBK010000003">
    <property type="protein sequence ID" value="KAK9289038.1"/>
    <property type="molecule type" value="Genomic_DNA"/>
</dbReference>
<dbReference type="InterPro" id="IPR046848">
    <property type="entry name" value="E_motif"/>
</dbReference>
<dbReference type="Pfam" id="PF20431">
    <property type="entry name" value="E_motif"/>
    <property type="match status" value="1"/>
</dbReference>
<sequence>MGDTHQAFLAFQRAPEKNVISWTSMITGYARNGHGEQAFSFFVDMISYRLKPDDFTFGAVFHACSILVMLGQGRMVHACAIHYGFHAYVYVANGLVNMYAKCGDIEGSSRAFDDICSKDLISWNAMLFGYGLHGHASQALRLYEEMVASGIKPDKVTFIGLLMTCSHSGLIEKGRVIFESMWSGYGLPHEWDHVACMVDMLGRGGYLAEARELANNYSGTVSGKTSSSEALLGACFAHGDVRTGMFLGEDLKILDPQKDMNYVLLSNLYCACGQWKEAEMVRMAMADQRVKKKPGYSWIEVGNKMAAFVAGDHSNPYMDELCKILYFLEFEMRSPCFIGFGN</sequence>
<dbReference type="Gene3D" id="1.25.40.10">
    <property type="entry name" value="Tetratricopeptide repeat domain"/>
    <property type="match status" value="2"/>
</dbReference>
<evidence type="ECO:0000256" key="1">
    <source>
        <dbReference type="ARBA" id="ARBA00022737"/>
    </source>
</evidence>
<name>A0AAP0S0X6_LIQFO</name>
<proteinExistence type="predicted"/>
<dbReference type="GO" id="GO:0003723">
    <property type="term" value="F:RNA binding"/>
    <property type="evidence" value="ECO:0007669"/>
    <property type="project" value="InterPro"/>
</dbReference>
<dbReference type="GO" id="GO:0009451">
    <property type="term" value="P:RNA modification"/>
    <property type="evidence" value="ECO:0007669"/>
    <property type="project" value="InterPro"/>
</dbReference>
<evidence type="ECO:0000313" key="3">
    <source>
        <dbReference type="EMBL" id="KAK9289038.1"/>
    </source>
</evidence>
<organism evidence="3 4">
    <name type="scientific">Liquidambar formosana</name>
    <name type="common">Formosan gum</name>
    <dbReference type="NCBI Taxonomy" id="63359"/>
    <lineage>
        <taxon>Eukaryota</taxon>
        <taxon>Viridiplantae</taxon>
        <taxon>Streptophyta</taxon>
        <taxon>Embryophyta</taxon>
        <taxon>Tracheophyta</taxon>
        <taxon>Spermatophyta</taxon>
        <taxon>Magnoliopsida</taxon>
        <taxon>eudicotyledons</taxon>
        <taxon>Gunneridae</taxon>
        <taxon>Pentapetalae</taxon>
        <taxon>Saxifragales</taxon>
        <taxon>Altingiaceae</taxon>
        <taxon>Liquidambar</taxon>
    </lineage>
</organism>
<dbReference type="Proteomes" id="UP001415857">
    <property type="component" value="Unassembled WGS sequence"/>
</dbReference>